<dbReference type="eggNOG" id="COG1917">
    <property type="taxonomic scope" value="Bacteria"/>
</dbReference>
<dbReference type="GO" id="GO:0047869">
    <property type="term" value="F:dimethylpropiothetin dethiomethylase activity"/>
    <property type="evidence" value="ECO:0007669"/>
    <property type="project" value="InterPro"/>
</dbReference>
<dbReference type="EMBL" id="AZQQ01000108">
    <property type="protein sequence ID" value="KDD65691.1"/>
    <property type="molecule type" value="Genomic_DNA"/>
</dbReference>
<evidence type="ECO:0000313" key="2">
    <source>
        <dbReference type="Proteomes" id="UP000026739"/>
    </source>
</evidence>
<dbReference type="InterPro" id="IPR014710">
    <property type="entry name" value="RmlC-like_jellyroll"/>
</dbReference>
<dbReference type="Gene3D" id="2.60.120.10">
    <property type="entry name" value="Jelly Rolls"/>
    <property type="match status" value="1"/>
</dbReference>
<organism evidence="1 2">
    <name type="scientific">Pseudomonas mandelii PD30</name>
    <dbReference type="NCBI Taxonomy" id="1419583"/>
    <lineage>
        <taxon>Bacteria</taxon>
        <taxon>Pseudomonadati</taxon>
        <taxon>Pseudomonadota</taxon>
        <taxon>Gammaproteobacteria</taxon>
        <taxon>Pseudomonadales</taxon>
        <taxon>Pseudomonadaceae</taxon>
        <taxon>Pseudomonas</taxon>
    </lineage>
</organism>
<dbReference type="RefSeq" id="WP_033061682.1">
    <property type="nucleotide sequence ID" value="NZ_AZQQ01000108.1"/>
</dbReference>
<dbReference type="AlphaFoldDB" id="A0A059KUM9"/>
<dbReference type="Pfam" id="PF16867">
    <property type="entry name" value="DMSP_lyase"/>
    <property type="match status" value="1"/>
</dbReference>
<protein>
    <submittedName>
        <fullName evidence="1">Transcriptional regulator</fullName>
    </submittedName>
</protein>
<evidence type="ECO:0000313" key="1">
    <source>
        <dbReference type="EMBL" id="KDD65691.1"/>
    </source>
</evidence>
<name>A0A059KUM9_9PSED</name>
<accession>A0A059KUM9</accession>
<reference evidence="1 2" key="1">
    <citation type="submission" date="2013-12" db="EMBL/GenBank/DDBJ databases">
        <authorList>
            <person name="Formusa P.A."/>
            <person name="Habash M."/>
            <person name="Lee H."/>
            <person name="Trevors J.T."/>
        </authorList>
    </citation>
    <scope>NUCLEOTIDE SEQUENCE [LARGE SCALE GENOMIC DNA]</scope>
    <source>
        <strain evidence="1 2">PD30</strain>
    </source>
</reference>
<sequence length="216" mass="23659">MQSLPQMSEQERLIQGVVMREALVRILARHSQVSGVDGVDTEICVRSLSNARLDIGLPPFSGAPLPACLEPTVTRALADAPRTERDFKILLSALEALLPSSGWIKRSASEGDDAAFEEKHRHALILGKGALLECSTMTVGLAVMEPELCYPYHKHPPAEFYVVLSEGNWYRDDVGWWNPGPGGVVFNPPSAVHSMRSTDKPLLALWGLWGLSYAVD</sequence>
<dbReference type="Proteomes" id="UP000026739">
    <property type="component" value="Unassembled WGS sequence"/>
</dbReference>
<dbReference type="InterPro" id="IPR011051">
    <property type="entry name" value="RmlC_Cupin_sf"/>
</dbReference>
<proteinExistence type="predicted"/>
<dbReference type="InterPro" id="IPR031723">
    <property type="entry name" value="DMSP_lyase"/>
</dbReference>
<comment type="caution">
    <text evidence="1">The sequence shown here is derived from an EMBL/GenBank/DDBJ whole genome shotgun (WGS) entry which is preliminary data.</text>
</comment>
<dbReference type="SUPFAM" id="SSF51182">
    <property type="entry name" value="RmlC-like cupins"/>
    <property type="match status" value="1"/>
</dbReference>
<gene>
    <name evidence="1" type="ORF">V466_28660</name>
</gene>